<sequence length="115" mass="13397">MDTTHVTQDFYLVDMDYDAEERSLSFSVNDRDYVGVVGPTVVGYALSGKYILVKQRPKFFLEPKSTRKPLYYIVDTDVERLRMPEQGVMGPMVLSDFNETCKKMRIRTPVRFLED</sequence>
<dbReference type="RefSeq" id="WP_188937698.1">
    <property type="nucleotide sequence ID" value="NZ_BMIA01000004.1"/>
</dbReference>
<accession>A0ABQ1Z698</accession>
<dbReference type="Proteomes" id="UP000600214">
    <property type="component" value="Unassembled WGS sequence"/>
</dbReference>
<name>A0ABQ1Z698_9BACT</name>
<protein>
    <submittedName>
        <fullName evidence="1">Uncharacterized protein</fullName>
    </submittedName>
</protein>
<keyword evidence="2" id="KW-1185">Reference proteome</keyword>
<comment type="caution">
    <text evidence="1">The sequence shown here is derived from an EMBL/GenBank/DDBJ whole genome shotgun (WGS) entry which is preliminary data.</text>
</comment>
<organism evidence="1 2">
    <name type="scientific">Dyadobacter endophyticus</name>
    <dbReference type="NCBI Taxonomy" id="1749036"/>
    <lineage>
        <taxon>Bacteria</taxon>
        <taxon>Pseudomonadati</taxon>
        <taxon>Bacteroidota</taxon>
        <taxon>Cytophagia</taxon>
        <taxon>Cytophagales</taxon>
        <taxon>Spirosomataceae</taxon>
        <taxon>Dyadobacter</taxon>
    </lineage>
</organism>
<reference evidence="2" key="1">
    <citation type="journal article" date="2019" name="Int. J. Syst. Evol. Microbiol.">
        <title>The Global Catalogue of Microorganisms (GCM) 10K type strain sequencing project: providing services to taxonomists for standard genome sequencing and annotation.</title>
        <authorList>
            <consortium name="The Broad Institute Genomics Platform"/>
            <consortium name="The Broad Institute Genome Sequencing Center for Infectious Disease"/>
            <person name="Wu L."/>
            <person name="Ma J."/>
        </authorList>
    </citation>
    <scope>NUCLEOTIDE SEQUENCE [LARGE SCALE GENOMIC DNA]</scope>
    <source>
        <strain evidence="2">CGMCC 1.15288</strain>
    </source>
</reference>
<gene>
    <name evidence="1" type="ORF">GCM10007423_50750</name>
</gene>
<proteinExistence type="predicted"/>
<evidence type="ECO:0000313" key="2">
    <source>
        <dbReference type="Proteomes" id="UP000600214"/>
    </source>
</evidence>
<evidence type="ECO:0000313" key="1">
    <source>
        <dbReference type="EMBL" id="GGH49056.1"/>
    </source>
</evidence>
<dbReference type="EMBL" id="BMIA01000004">
    <property type="protein sequence ID" value="GGH49056.1"/>
    <property type="molecule type" value="Genomic_DNA"/>
</dbReference>